<gene>
    <name evidence="2" type="ORF">CesoFtcFv8_004283</name>
</gene>
<feature type="region of interest" description="Disordered" evidence="1">
    <location>
        <begin position="1"/>
        <end position="57"/>
    </location>
</feature>
<keyword evidence="3" id="KW-1185">Reference proteome</keyword>
<dbReference type="AlphaFoldDB" id="A0AAN8CWK0"/>
<reference evidence="2 3" key="1">
    <citation type="journal article" date="2023" name="Mol. Biol. Evol.">
        <title>Genomics of Secondarily Temperate Adaptation in the Only Non-Antarctic Icefish.</title>
        <authorList>
            <person name="Rivera-Colon A.G."/>
            <person name="Rayamajhi N."/>
            <person name="Minhas B.F."/>
            <person name="Madrigal G."/>
            <person name="Bilyk K.T."/>
            <person name="Yoon V."/>
            <person name="Hune M."/>
            <person name="Gregory S."/>
            <person name="Cheng C.H.C."/>
            <person name="Catchen J.M."/>
        </authorList>
    </citation>
    <scope>NUCLEOTIDE SEQUENCE [LARGE SCALE GENOMIC DNA]</scope>
    <source>
        <strain evidence="2">JC2023a</strain>
    </source>
</reference>
<evidence type="ECO:0000313" key="3">
    <source>
        <dbReference type="Proteomes" id="UP001335648"/>
    </source>
</evidence>
<comment type="caution">
    <text evidence="2">The sequence shown here is derived from an EMBL/GenBank/DDBJ whole genome shotgun (WGS) entry which is preliminary data.</text>
</comment>
<evidence type="ECO:0000313" key="2">
    <source>
        <dbReference type="EMBL" id="KAK5910450.1"/>
    </source>
</evidence>
<feature type="compositionally biased region" description="Basic and acidic residues" evidence="1">
    <location>
        <begin position="47"/>
        <end position="57"/>
    </location>
</feature>
<dbReference type="EMBL" id="JAULUE010002048">
    <property type="protein sequence ID" value="KAK5910450.1"/>
    <property type="molecule type" value="Genomic_DNA"/>
</dbReference>
<dbReference type="Proteomes" id="UP001335648">
    <property type="component" value="Unassembled WGS sequence"/>
</dbReference>
<name>A0AAN8CWK0_9TELE</name>
<sequence length="116" mass="12425">MSHSYSPAAAYSQMDENKQDLSKKSPGSPLARAVSLSRQGARPSLHPNEEGRSQRADVEVEGAWCGGVVGIVRKQRKVQDSRGRKLLPGDAMLLSAARGLLLALSSDSQSARLQNP</sequence>
<proteinExistence type="predicted"/>
<organism evidence="2 3">
    <name type="scientific">Champsocephalus esox</name>
    <name type="common">pike icefish</name>
    <dbReference type="NCBI Taxonomy" id="159716"/>
    <lineage>
        <taxon>Eukaryota</taxon>
        <taxon>Metazoa</taxon>
        <taxon>Chordata</taxon>
        <taxon>Craniata</taxon>
        <taxon>Vertebrata</taxon>
        <taxon>Euteleostomi</taxon>
        <taxon>Actinopterygii</taxon>
        <taxon>Neopterygii</taxon>
        <taxon>Teleostei</taxon>
        <taxon>Neoteleostei</taxon>
        <taxon>Acanthomorphata</taxon>
        <taxon>Eupercaria</taxon>
        <taxon>Perciformes</taxon>
        <taxon>Notothenioidei</taxon>
        <taxon>Channichthyidae</taxon>
        <taxon>Champsocephalus</taxon>
    </lineage>
</organism>
<protein>
    <submittedName>
        <fullName evidence="2">Uncharacterized protein</fullName>
    </submittedName>
</protein>
<evidence type="ECO:0000256" key="1">
    <source>
        <dbReference type="SAM" id="MobiDB-lite"/>
    </source>
</evidence>
<accession>A0AAN8CWK0</accession>